<protein>
    <submittedName>
        <fullName evidence="1">MmcQ/YjbR family DNA-binding protein</fullName>
    </submittedName>
</protein>
<dbReference type="AlphaFoldDB" id="A0A3S0C6S8"/>
<dbReference type="InterPro" id="IPR038056">
    <property type="entry name" value="YjbR-like_sf"/>
</dbReference>
<keyword evidence="2" id="KW-1185">Reference proteome</keyword>
<dbReference type="OrthoDB" id="277063at2"/>
<proteinExistence type="predicted"/>
<organism evidence="1 2">
    <name type="scientific">Paenibacillus whitsoniae</name>
    <dbReference type="NCBI Taxonomy" id="2496558"/>
    <lineage>
        <taxon>Bacteria</taxon>
        <taxon>Bacillati</taxon>
        <taxon>Bacillota</taxon>
        <taxon>Bacilli</taxon>
        <taxon>Bacillales</taxon>
        <taxon>Paenibacillaceae</taxon>
        <taxon>Paenibacillus</taxon>
    </lineage>
</organism>
<dbReference type="EMBL" id="RXHU01000074">
    <property type="protein sequence ID" value="RTE06466.1"/>
    <property type="molecule type" value="Genomic_DNA"/>
</dbReference>
<evidence type="ECO:0000313" key="2">
    <source>
        <dbReference type="Proteomes" id="UP000276128"/>
    </source>
</evidence>
<dbReference type="Proteomes" id="UP000276128">
    <property type="component" value="Unassembled WGS sequence"/>
</dbReference>
<name>A0A3S0C6S8_9BACL</name>
<sequence length="124" mass="14306">MEHHMGMATPEGKRMLEQVQRICKDLPEVTELIDGHGHNTFKVRDKSFIIMSDHGITFKSDLENQELLVQTGRFFVPKYIGHRGWVSIRQPGDWAEMADLLKEAYLRAAPKTIAKQFIEANRVK</sequence>
<dbReference type="GO" id="GO:0003677">
    <property type="term" value="F:DNA binding"/>
    <property type="evidence" value="ECO:0007669"/>
    <property type="project" value="UniProtKB-KW"/>
</dbReference>
<keyword evidence="1" id="KW-0238">DNA-binding</keyword>
<evidence type="ECO:0000313" key="1">
    <source>
        <dbReference type="EMBL" id="RTE06466.1"/>
    </source>
</evidence>
<dbReference type="Pfam" id="PF04237">
    <property type="entry name" value="YjbR"/>
    <property type="match status" value="1"/>
</dbReference>
<comment type="caution">
    <text evidence="1">The sequence shown here is derived from an EMBL/GenBank/DDBJ whole genome shotgun (WGS) entry which is preliminary data.</text>
</comment>
<gene>
    <name evidence="1" type="ORF">EJQ19_23065</name>
</gene>
<reference evidence="1 2" key="1">
    <citation type="submission" date="2018-12" db="EMBL/GenBank/DDBJ databases">
        <title>Bacillus ochoae sp. nov., Paenibacillus whitsoniae sp. nov., Paenibacillus spiritus sp. nov. Isolated from the Mars Exploration Rover during spacecraft assembly.</title>
        <authorList>
            <person name="Seuylemezian A."/>
            <person name="Vaishampayan P."/>
        </authorList>
    </citation>
    <scope>NUCLEOTIDE SEQUENCE [LARGE SCALE GENOMIC DNA]</scope>
    <source>
        <strain evidence="1 2">MER 54</strain>
    </source>
</reference>
<dbReference type="SUPFAM" id="SSF142906">
    <property type="entry name" value="YjbR-like"/>
    <property type="match status" value="1"/>
</dbReference>
<dbReference type="RefSeq" id="WP_126143591.1">
    <property type="nucleotide sequence ID" value="NZ_RXHU01000074.1"/>
</dbReference>
<dbReference type="Gene3D" id="3.90.1150.30">
    <property type="match status" value="1"/>
</dbReference>
<dbReference type="InterPro" id="IPR058532">
    <property type="entry name" value="YjbR/MT2646/Rv2570-like"/>
</dbReference>
<accession>A0A3S0C6S8</accession>